<reference evidence="3" key="1">
    <citation type="journal article" date="2011" name="Proc. Natl. Acad. Sci. U.S.A.">
        <title>Obligate biotrophy features unraveled by the genomic analysis of rust fungi.</title>
        <authorList>
            <person name="Duplessis S."/>
            <person name="Cuomo C.A."/>
            <person name="Lin Y.-C."/>
            <person name="Aerts A."/>
            <person name="Tisserant E."/>
            <person name="Veneault-Fourrey C."/>
            <person name="Joly D.L."/>
            <person name="Hacquard S."/>
            <person name="Amselem J."/>
            <person name="Cantarel B.L."/>
            <person name="Chiu R."/>
            <person name="Coutinho P.M."/>
            <person name="Feau N."/>
            <person name="Field M."/>
            <person name="Frey P."/>
            <person name="Gelhaye E."/>
            <person name="Goldberg J."/>
            <person name="Grabherr M.G."/>
            <person name="Kodira C.D."/>
            <person name="Kohler A."/>
            <person name="Kuees U."/>
            <person name="Lindquist E.A."/>
            <person name="Lucas S.M."/>
            <person name="Mago R."/>
            <person name="Mauceli E."/>
            <person name="Morin E."/>
            <person name="Murat C."/>
            <person name="Pangilinan J.L."/>
            <person name="Park R."/>
            <person name="Pearson M."/>
            <person name="Quesneville H."/>
            <person name="Rouhier N."/>
            <person name="Sakthikumar S."/>
            <person name="Salamov A.A."/>
            <person name="Schmutz J."/>
            <person name="Selles B."/>
            <person name="Shapiro H."/>
            <person name="Tanguay P."/>
            <person name="Tuskan G.A."/>
            <person name="Henrissat B."/>
            <person name="Van de Peer Y."/>
            <person name="Rouze P."/>
            <person name="Ellis J.G."/>
            <person name="Dodds P.N."/>
            <person name="Schein J.E."/>
            <person name="Zhong S."/>
            <person name="Hamelin R.C."/>
            <person name="Grigoriev I.V."/>
            <person name="Szabo L.J."/>
            <person name="Martin F."/>
        </authorList>
    </citation>
    <scope>NUCLEOTIDE SEQUENCE [LARGE SCALE GENOMIC DNA]</scope>
    <source>
        <strain evidence="3">98AG31 / pathotype 3-4-7</strain>
    </source>
</reference>
<organism evidence="3">
    <name type="scientific">Melampsora larici-populina (strain 98AG31 / pathotype 3-4-7)</name>
    <name type="common">Poplar leaf rust fungus</name>
    <dbReference type="NCBI Taxonomy" id="747676"/>
    <lineage>
        <taxon>Eukaryota</taxon>
        <taxon>Fungi</taxon>
        <taxon>Dikarya</taxon>
        <taxon>Basidiomycota</taxon>
        <taxon>Pucciniomycotina</taxon>
        <taxon>Pucciniomycetes</taxon>
        <taxon>Pucciniales</taxon>
        <taxon>Melampsoraceae</taxon>
        <taxon>Melampsora</taxon>
    </lineage>
</organism>
<dbReference type="Proteomes" id="UP000001072">
    <property type="component" value="Unassembled WGS sequence"/>
</dbReference>
<dbReference type="EMBL" id="GL883097">
    <property type="protein sequence ID" value="EGG09383.1"/>
    <property type="molecule type" value="Genomic_DNA"/>
</dbReference>
<dbReference type="GeneID" id="18929659"/>
<keyword evidence="3" id="KW-1185">Reference proteome</keyword>
<dbReference type="RefSeq" id="XP_007407110.1">
    <property type="nucleotide sequence ID" value="XM_007407048.1"/>
</dbReference>
<dbReference type="KEGG" id="mlr:MELLADRAFT_61044"/>
<proteinExistence type="predicted"/>
<evidence type="ECO:0000313" key="3">
    <source>
        <dbReference type="Proteomes" id="UP000001072"/>
    </source>
</evidence>
<protein>
    <submittedName>
        <fullName evidence="2">Uncharacterized protein</fullName>
    </submittedName>
</protein>
<evidence type="ECO:0000313" key="2">
    <source>
        <dbReference type="EMBL" id="EGG09383.1"/>
    </source>
</evidence>
<feature type="compositionally biased region" description="Basic and acidic residues" evidence="1">
    <location>
        <begin position="10"/>
        <end position="23"/>
    </location>
</feature>
<accession>F4RDD5</accession>
<dbReference type="HOGENOM" id="CLU_030194_0_0_1"/>
<sequence length="539" mass="59084">MRSSYLIGSKADDRRASSQRVDRPNPGTNSGASVTGSVARRRHKAKALTTAAGKGPADSNSSPPRQPADSLKRRQSPSPFQSQPAAKHAKSLVSASEEVPSDNFNSSGISHPNGAGGQPGDNFQLLTPAERAFIDGITSSAGLSNRHAEYAREMGEVFGDDFCHLALCGNVACTQSQLSNLSDQVSQMAQQMETLHGDITNKFRILMANTRNASQGIPSTSANTASTEVARTAVVSEWKVSRQLKALLSEVSVELMPKANLQSYTELEDGSKNFLQRSLFNRVRVRVAEEQKEDWIALHLPKQIRGVNDGEGVKKTQASTPEKRCTYWSVPRQVTLMETLTLHKIQLLTNVHNQKNGPVKVVPVPSLMALWHRIALKCGLITESVDQIAAWSSVNEATRGRIAYLVSHEIMSWRRDARRPVFDKPLLVQIYGPRWTNGLMIHVKKKRSHFEQGLLVHAFIGVIAHQMWLGSFYDIIYQNDQEIFNGKRGWGEIRKNYALALPTDAEIMEGISGGGVEGAKALGNAADDEVLGDQGETSV</sequence>
<dbReference type="VEuPathDB" id="FungiDB:MELLADRAFT_61044"/>
<evidence type="ECO:0000256" key="1">
    <source>
        <dbReference type="SAM" id="MobiDB-lite"/>
    </source>
</evidence>
<feature type="compositionally biased region" description="Low complexity" evidence="1">
    <location>
        <begin position="47"/>
        <end position="57"/>
    </location>
</feature>
<feature type="compositionally biased region" description="Polar residues" evidence="1">
    <location>
        <begin position="26"/>
        <end position="36"/>
    </location>
</feature>
<gene>
    <name evidence="2" type="ORF">MELLADRAFT_61044</name>
</gene>
<name>F4RDD5_MELLP</name>
<dbReference type="InParanoid" id="F4RDD5"/>
<dbReference type="AlphaFoldDB" id="F4RDD5"/>
<feature type="region of interest" description="Disordered" evidence="1">
    <location>
        <begin position="1"/>
        <end position="124"/>
    </location>
</feature>